<evidence type="ECO:0000313" key="3">
    <source>
        <dbReference type="Proteomes" id="UP000780768"/>
    </source>
</evidence>
<dbReference type="InterPro" id="IPR043129">
    <property type="entry name" value="ATPase_NBD"/>
</dbReference>
<dbReference type="GO" id="GO:0005975">
    <property type="term" value="P:carbohydrate metabolic process"/>
    <property type="evidence" value="ECO:0007669"/>
    <property type="project" value="InterPro"/>
</dbReference>
<reference evidence="2" key="2">
    <citation type="submission" date="2021-09" db="EMBL/GenBank/DDBJ databases">
        <authorList>
            <person name="Gilroy R."/>
        </authorList>
    </citation>
    <scope>NUCLEOTIDE SEQUENCE</scope>
    <source>
        <strain evidence="2">7318</strain>
    </source>
</reference>
<dbReference type="SUPFAM" id="SSF53067">
    <property type="entry name" value="Actin-like ATPase domain"/>
    <property type="match status" value="1"/>
</dbReference>
<evidence type="ECO:0000259" key="1">
    <source>
        <dbReference type="Pfam" id="PF02782"/>
    </source>
</evidence>
<protein>
    <submittedName>
        <fullName evidence="2">Rhamnulokinase</fullName>
    </submittedName>
</protein>
<dbReference type="Pfam" id="PF02782">
    <property type="entry name" value="FGGY_C"/>
    <property type="match status" value="1"/>
</dbReference>
<dbReference type="Proteomes" id="UP000780768">
    <property type="component" value="Unassembled WGS sequence"/>
</dbReference>
<dbReference type="GO" id="GO:0016301">
    <property type="term" value="F:kinase activity"/>
    <property type="evidence" value="ECO:0007669"/>
    <property type="project" value="InterPro"/>
</dbReference>
<reference evidence="2" key="1">
    <citation type="journal article" date="2021" name="PeerJ">
        <title>Extensive microbial diversity within the chicken gut microbiome revealed by metagenomics and culture.</title>
        <authorList>
            <person name="Gilroy R."/>
            <person name="Ravi A."/>
            <person name="Getino M."/>
            <person name="Pursley I."/>
            <person name="Horton D.L."/>
            <person name="Alikhan N.F."/>
            <person name="Baker D."/>
            <person name="Gharbi K."/>
            <person name="Hall N."/>
            <person name="Watson M."/>
            <person name="Adriaenssens E.M."/>
            <person name="Foster-Nyarko E."/>
            <person name="Jarju S."/>
            <person name="Secka A."/>
            <person name="Antonio M."/>
            <person name="Oren A."/>
            <person name="Chaudhuri R.R."/>
            <person name="La Ragione R."/>
            <person name="Hildebrand F."/>
            <person name="Pallen M.J."/>
        </authorList>
    </citation>
    <scope>NUCLEOTIDE SEQUENCE</scope>
    <source>
        <strain evidence="2">7318</strain>
    </source>
</reference>
<dbReference type="EMBL" id="DYVR01000017">
    <property type="protein sequence ID" value="HJF84160.1"/>
    <property type="molecule type" value="Genomic_DNA"/>
</dbReference>
<dbReference type="InterPro" id="IPR018485">
    <property type="entry name" value="FGGY_C"/>
</dbReference>
<proteinExistence type="predicted"/>
<accession>A0A921HMX0</accession>
<gene>
    <name evidence="2" type="ORF">K8V65_00635</name>
</gene>
<organism evidence="2 3">
    <name type="scientific">Megamonas hypermegale</name>
    <dbReference type="NCBI Taxonomy" id="158847"/>
    <lineage>
        <taxon>Bacteria</taxon>
        <taxon>Bacillati</taxon>
        <taxon>Bacillota</taxon>
        <taxon>Negativicutes</taxon>
        <taxon>Selenomonadales</taxon>
        <taxon>Selenomonadaceae</taxon>
        <taxon>Megamonas</taxon>
    </lineage>
</organism>
<feature type="domain" description="Carbohydrate kinase FGGY C-terminal" evidence="1">
    <location>
        <begin position="2"/>
        <end position="137"/>
    </location>
</feature>
<comment type="caution">
    <text evidence="2">The sequence shown here is derived from an EMBL/GenBank/DDBJ whole genome shotgun (WGS) entry which is preliminary data.</text>
</comment>
<dbReference type="Gene3D" id="3.30.420.40">
    <property type="match status" value="1"/>
</dbReference>
<sequence length="181" mass="20328">RQWIREGKEYGFGELEQMARAVSDIDAFIDTDDSQFVPAGNMPQRIKDYCKRTGQYVPQTEAEIVRVIDQSLAMKYRFALEEIEQCTGKKYAAINMIGGGIQSSLLCQLTADICGRKVVAGPVEATVMGNIALQLISLGAIEDIKQARRIIANSENVTVYKPRDCARWDEIYKKVKENILC</sequence>
<feature type="non-terminal residue" evidence="2">
    <location>
        <position position="1"/>
    </location>
</feature>
<evidence type="ECO:0000313" key="2">
    <source>
        <dbReference type="EMBL" id="HJF84160.1"/>
    </source>
</evidence>
<dbReference type="AlphaFoldDB" id="A0A921HMX0"/>
<name>A0A921HMX0_9FIRM</name>